<dbReference type="Proteomes" id="UP000031982">
    <property type="component" value="Unassembled WGS sequence"/>
</dbReference>
<evidence type="ECO:0000313" key="2">
    <source>
        <dbReference type="Proteomes" id="UP000031982"/>
    </source>
</evidence>
<dbReference type="Pfam" id="PF13289">
    <property type="entry name" value="SIR2_2"/>
    <property type="match status" value="1"/>
</dbReference>
<dbReference type="EMBL" id="JXLP01000009">
    <property type="protein sequence ID" value="KIL78806.1"/>
    <property type="molecule type" value="Genomic_DNA"/>
</dbReference>
<dbReference type="SUPFAM" id="SSF52467">
    <property type="entry name" value="DHS-like NAD/FAD-binding domain"/>
    <property type="match status" value="1"/>
</dbReference>
<protein>
    <recommendedName>
        <fullName evidence="3">Deacetylase sirtuin-type domain-containing protein</fullName>
    </recommendedName>
</protein>
<evidence type="ECO:0008006" key="3">
    <source>
        <dbReference type="Google" id="ProtNLM"/>
    </source>
</evidence>
<dbReference type="RefSeq" id="WP_041113837.1">
    <property type="nucleotide sequence ID" value="NZ_JARTHD010000010.1"/>
</dbReference>
<proteinExistence type="predicted"/>
<dbReference type="Gene3D" id="3.40.50.1220">
    <property type="entry name" value="TPP-binding domain"/>
    <property type="match status" value="1"/>
</dbReference>
<accession>A0ABR5AVM6</accession>
<evidence type="ECO:0000313" key="1">
    <source>
        <dbReference type="EMBL" id="KIL78806.1"/>
    </source>
</evidence>
<name>A0ABR5AVM6_BACBA</name>
<comment type="caution">
    <text evidence="1">The sequence shown here is derived from an EMBL/GenBank/DDBJ whole genome shotgun (WGS) entry which is preliminary data.</text>
</comment>
<reference evidence="1 2" key="1">
    <citation type="submission" date="2015-01" db="EMBL/GenBank/DDBJ databases">
        <title>Genome Assembly of Bacillus badius MTCC 1458.</title>
        <authorList>
            <person name="Verma A."/>
            <person name="Khatri I."/>
            <person name="Mual P."/>
            <person name="Subramanian S."/>
            <person name="Krishnamurthi S."/>
        </authorList>
    </citation>
    <scope>NUCLEOTIDE SEQUENCE [LARGE SCALE GENOMIC DNA]</scope>
    <source>
        <strain evidence="1 2">MTCC 1458</strain>
    </source>
</reference>
<dbReference type="InterPro" id="IPR029035">
    <property type="entry name" value="DHS-like_NAD/FAD-binding_dom"/>
</dbReference>
<organism evidence="1 2">
    <name type="scientific">Bacillus badius</name>
    <dbReference type="NCBI Taxonomy" id="1455"/>
    <lineage>
        <taxon>Bacteria</taxon>
        <taxon>Bacillati</taxon>
        <taxon>Bacillota</taxon>
        <taxon>Bacilli</taxon>
        <taxon>Bacillales</taxon>
        <taxon>Bacillaceae</taxon>
        <taxon>Pseudobacillus</taxon>
    </lineage>
</organism>
<keyword evidence="2" id="KW-1185">Reference proteome</keyword>
<sequence>MDEKLLSLAFSVEANKGVYALLLGSGISYAAGIPTGRGILRELCRRIMYINGADESDPVAWYEKRYGKAPLYNQVIELLAKTSSERNGLLKEFFEPTLEEVEQKQKVPTDAHYAIAKLVQRGYLKVIVTTNFDRLLEHALDEHNIQYQTLYHDTDIEGMKPLAHAECTVLKVNGDYRDTRFKNVTDELDNYTVPLAQLLRRVFDEYGIIVSGWSAEWDTALRELIRSVKGRRYSWYWHAFSEKLTPHADELISFRDASKIVDPKGADHFFTELYENVTHIAAIKKISPENIQVKTKRVKRYIQDRREIELREMLTEQTRKVSAFLFGQHYTAEEASAEELSVRVQMIAEKTKTLAMFAAIVAYYARTPDQIELLIQTAERLTGSRHHHGDPFLLAEQEIPLQAVFYSIGISAVMKKNYQLLNKLFTLPKVQDPHRHHLSFLASTSMLSDLEGLFRKMAGGKAGLTPASTLFTYPYLQHLFIEARLAFDEQEFEQHFDQFELLRAVKCRYEEETGSVAGQFGCKANNEYLIRFLNEGAETEDWPVLAICDGRREKFLEGLRKLAADLNKKDGFSGKELLNASKKFRR</sequence>
<gene>
    <name evidence="1" type="ORF">SD77_4486</name>
</gene>